<sequence>MMIMKTAEKAGIRRIIMADATVLKEMNLGKIRAVLCSGCSLSKTALADITGLSFPTVGKIVDEMVKTRELQAMGMQSSSGGRCSRLYQYNPDFRNAIALILEGQTIDWFLLDSLGMTKNQGHIDVEAGLLETMALLLQTVRRSEPSLCCFVLGIAANIDGAIVQQSYEYPELKGINILKELECASGLKGAVGNDMEFSAEGSWQRLRLNDKTSLISFYLGKCGFGSSFVFNGKALKGSHNLAGEIELLPWIHQEKLTQDISANTLPESVLQCILTYALVADPDIIQLYSHPLFLQSQQEIADRLKQCYNSDKIPAVRVSDRFRMDYEIGLSRRALTMMAELKDESC</sequence>
<dbReference type="STRING" id="545696.HOLDEFILI_00939"/>
<name>B9Y558_9FIRM</name>
<dbReference type="GO" id="GO:0042732">
    <property type="term" value="P:D-xylose metabolic process"/>
    <property type="evidence" value="ECO:0007669"/>
    <property type="project" value="UniProtKB-KW"/>
</dbReference>
<evidence type="ECO:0000256" key="2">
    <source>
        <dbReference type="ARBA" id="ARBA00006479"/>
    </source>
</evidence>
<comment type="function">
    <text evidence="1">Transcriptional repressor of xylose-utilizing enzymes.</text>
</comment>
<dbReference type="PANTHER" id="PTHR18964">
    <property type="entry name" value="ROK (REPRESSOR, ORF, KINASE) FAMILY"/>
    <property type="match status" value="1"/>
</dbReference>
<dbReference type="InterPro" id="IPR036390">
    <property type="entry name" value="WH_DNA-bd_sf"/>
</dbReference>
<dbReference type="AlphaFoldDB" id="B9Y558"/>
<reference evidence="4 5" key="1">
    <citation type="submission" date="2008-12" db="EMBL/GenBank/DDBJ databases">
        <authorList>
            <person name="Fulton L."/>
            <person name="Clifton S."/>
            <person name="Fulton B."/>
            <person name="Xu J."/>
            <person name="Minx P."/>
            <person name="Pepin K.H."/>
            <person name="Johnson M."/>
            <person name="Bhonagiri V."/>
            <person name="Nash W.E."/>
            <person name="Mardis E.R."/>
            <person name="Wilson R.K."/>
        </authorList>
    </citation>
    <scope>NUCLEOTIDE SEQUENCE [LARGE SCALE GENOMIC DNA]</scope>
    <source>
        <strain evidence="4 5">DSM 12042</strain>
    </source>
</reference>
<proteinExistence type="inferred from homology"/>
<dbReference type="PANTHER" id="PTHR18964:SF149">
    <property type="entry name" value="BIFUNCTIONAL UDP-N-ACETYLGLUCOSAMINE 2-EPIMERASE_N-ACETYLMANNOSAMINE KINASE"/>
    <property type="match status" value="1"/>
</dbReference>
<dbReference type="HOGENOM" id="CLU_067512_1_0_9"/>
<protein>
    <recommendedName>
        <fullName evidence="6">ROK family protein</fullName>
    </recommendedName>
</protein>
<dbReference type="Proteomes" id="UP000005950">
    <property type="component" value="Unassembled WGS sequence"/>
</dbReference>
<dbReference type="InterPro" id="IPR036388">
    <property type="entry name" value="WH-like_DNA-bd_sf"/>
</dbReference>
<dbReference type="Pfam" id="PF00480">
    <property type="entry name" value="ROK"/>
    <property type="match status" value="1"/>
</dbReference>
<gene>
    <name evidence="4" type="ORF">HOLDEFILI_00939</name>
</gene>
<dbReference type="SUPFAM" id="SSF46785">
    <property type="entry name" value="Winged helix' DNA-binding domain"/>
    <property type="match status" value="1"/>
</dbReference>
<evidence type="ECO:0000256" key="1">
    <source>
        <dbReference type="ARBA" id="ARBA00002486"/>
    </source>
</evidence>
<evidence type="ECO:0000256" key="3">
    <source>
        <dbReference type="ARBA" id="ARBA00022629"/>
    </source>
</evidence>
<reference evidence="4 5" key="2">
    <citation type="submission" date="2009-02" db="EMBL/GenBank/DDBJ databases">
        <title>Draft genome sequence of Holdemania filiformis DSM 12042.</title>
        <authorList>
            <person name="Sudarsanam P."/>
            <person name="Ley R."/>
            <person name="Guruge J."/>
            <person name="Turnbaugh P.J."/>
            <person name="Mahowald M."/>
            <person name="Liep D."/>
            <person name="Gordon J."/>
        </authorList>
    </citation>
    <scope>NUCLEOTIDE SEQUENCE [LARGE SCALE GENOMIC DNA]</scope>
    <source>
        <strain evidence="4 5">DSM 12042</strain>
    </source>
</reference>
<dbReference type="SUPFAM" id="SSF53067">
    <property type="entry name" value="Actin-like ATPase domain"/>
    <property type="match status" value="1"/>
</dbReference>
<comment type="caution">
    <text evidence="4">The sequence shown here is derived from an EMBL/GenBank/DDBJ whole genome shotgun (WGS) entry which is preliminary data.</text>
</comment>
<evidence type="ECO:0000313" key="4">
    <source>
        <dbReference type="EMBL" id="EEF68971.1"/>
    </source>
</evidence>
<evidence type="ECO:0000313" key="5">
    <source>
        <dbReference type="Proteomes" id="UP000005950"/>
    </source>
</evidence>
<dbReference type="eggNOG" id="COG1940">
    <property type="taxonomic scope" value="Bacteria"/>
</dbReference>
<dbReference type="EMBL" id="ACCF01000054">
    <property type="protein sequence ID" value="EEF68971.1"/>
    <property type="molecule type" value="Genomic_DNA"/>
</dbReference>
<keyword evidence="3" id="KW-0859">Xylose metabolism</keyword>
<accession>B9Y558</accession>
<organism evidence="4 5">
    <name type="scientific">Holdemania filiformis DSM 12042</name>
    <dbReference type="NCBI Taxonomy" id="545696"/>
    <lineage>
        <taxon>Bacteria</taxon>
        <taxon>Bacillati</taxon>
        <taxon>Bacillota</taxon>
        <taxon>Erysipelotrichia</taxon>
        <taxon>Erysipelotrichales</taxon>
        <taxon>Erysipelotrichaceae</taxon>
        <taxon>Holdemania</taxon>
    </lineage>
</organism>
<evidence type="ECO:0008006" key="6">
    <source>
        <dbReference type="Google" id="ProtNLM"/>
    </source>
</evidence>
<dbReference type="Gene3D" id="1.10.10.10">
    <property type="entry name" value="Winged helix-like DNA-binding domain superfamily/Winged helix DNA-binding domain"/>
    <property type="match status" value="1"/>
</dbReference>
<dbReference type="InterPro" id="IPR000600">
    <property type="entry name" value="ROK"/>
</dbReference>
<comment type="similarity">
    <text evidence="2">Belongs to the ROK (NagC/XylR) family.</text>
</comment>
<dbReference type="InterPro" id="IPR043129">
    <property type="entry name" value="ATPase_NBD"/>
</dbReference>
<keyword evidence="3" id="KW-0119">Carbohydrate metabolism</keyword>